<accession>R4WYU2</accession>
<keyword evidence="2" id="KW-1185">Reference proteome</keyword>
<proteinExistence type="predicted"/>
<dbReference type="EMBL" id="AP013058">
    <property type="protein sequence ID" value="BAN24511.1"/>
    <property type="molecule type" value="Genomic_DNA"/>
</dbReference>
<evidence type="ECO:0000313" key="2">
    <source>
        <dbReference type="Proteomes" id="UP000013966"/>
    </source>
</evidence>
<reference evidence="1 2" key="1">
    <citation type="journal article" date="2013" name="Genome Announc.">
        <title>Complete Genome Sequence of Burkholderia sp. Strain RPE64, Bacterial Symbiont of the Bean Bug Riptortus pedestris.</title>
        <authorList>
            <person name="Shibata T.F."/>
            <person name="Maeda T."/>
            <person name="Nikoh N."/>
            <person name="Yamaguchi K."/>
            <person name="Oshima K."/>
            <person name="Hattori M."/>
            <person name="Nishiyama T."/>
            <person name="Hasebe M."/>
            <person name="Fukatsu T."/>
            <person name="Kikuchi Y."/>
            <person name="Shigenobu S."/>
        </authorList>
    </citation>
    <scope>NUCLEOTIDE SEQUENCE [LARGE SCALE GENOMIC DNA]</scope>
</reference>
<organism evidence="1 2">
    <name type="scientific">Caballeronia insecticola</name>
    <dbReference type="NCBI Taxonomy" id="758793"/>
    <lineage>
        <taxon>Bacteria</taxon>
        <taxon>Pseudomonadati</taxon>
        <taxon>Pseudomonadota</taxon>
        <taxon>Betaproteobacteria</taxon>
        <taxon>Burkholderiales</taxon>
        <taxon>Burkholderiaceae</taxon>
        <taxon>Caballeronia</taxon>
    </lineage>
</organism>
<evidence type="ECO:0000313" key="1">
    <source>
        <dbReference type="EMBL" id="BAN24511.1"/>
    </source>
</evidence>
<reference evidence="1 2" key="2">
    <citation type="journal article" date="2018" name="Int. J. Syst. Evol. Microbiol.">
        <title>Burkholderia insecticola sp. nov., a gut symbiotic bacterium of the bean bug Riptortus pedestris.</title>
        <authorList>
            <person name="Takeshita K."/>
            <person name="Tamaki H."/>
            <person name="Ohbayashi T."/>
            <person name="Meng X.-Y."/>
            <person name="Sone T."/>
            <person name="Mitani Y."/>
            <person name="Peeters C."/>
            <person name="Kikuchi Y."/>
            <person name="Vandamme P."/>
        </authorList>
    </citation>
    <scope>NUCLEOTIDE SEQUENCE [LARGE SCALE GENOMIC DNA]</scope>
    <source>
        <strain evidence="1">RPE64</strain>
    </source>
</reference>
<dbReference type="HOGENOM" id="CLU_3213447_0_0_4"/>
<dbReference type="KEGG" id="buo:BRPE64_ACDS27570"/>
<dbReference type="AlphaFoldDB" id="R4WYU2"/>
<dbReference type="PATRIC" id="fig|758793.3.peg.2763"/>
<name>R4WYU2_9BURK</name>
<dbReference type="Proteomes" id="UP000013966">
    <property type="component" value="Chromosome 1"/>
</dbReference>
<sequence length="44" mass="4887">MVVAKQGCVDGHAGLQKLFVRGKSGLNGIAHRFHTSNRSIFREY</sequence>
<protein>
    <submittedName>
        <fullName evidence="1">Uncharacterized protein</fullName>
    </submittedName>
</protein>
<gene>
    <name evidence="1" type="ORF">BRPE64_ACDS27570</name>
</gene>